<comment type="cofactor">
    <cofactor evidence="2">
        <name>Ca(2+)</name>
        <dbReference type="ChEBI" id="CHEBI:29108"/>
    </cofactor>
</comment>
<keyword evidence="15" id="KW-1185">Reference proteome</keyword>
<dbReference type="InterPro" id="IPR006103">
    <property type="entry name" value="Glyco_hydro_2_cat"/>
</dbReference>
<dbReference type="SUPFAM" id="SSF74650">
    <property type="entry name" value="Galactose mutarotase-like"/>
    <property type="match status" value="1"/>
</dbReference>
<comment type="catalytic activity">
    <reaction evidence="1">
        <text>Hydrolysis of terminal non-reducing beta-D-galactose residues in beta-D-galactosides.</text>
        <dbReference type="EC" id="3.2.1.23"/>
    </reaction>
</comment>
<evidence type="ECO:0000256" key="5">
    <source>
        <dbReference type="ARBA" id="ARBA00012756"/>
    </source>
</evidence>
<evidence type="ECO:0000313" key="15">
    <source>
        <dbReference type="Proteomes" id="UP000198964"/>
    </source>
</evidence>
<dbReference type="Pfam" id="PF02836">
    <property type="entry name" value="Glyco_hydro_2_C"/>
    <property type="match status" value="1"/>
</dbReference>
<accession>A0A1I2JYM6</accession>
<dbReference type="RefSeq" id="WP_093920939.1">
    <property type="nucleotide sequence ID" value="NZ_FONW01000010.1"/>
</dbReference>
<comment type="subunit">
    <text evidence="4">Monomer.</text>
</comment>
<evidence type="ECO:0000256" key="9">
    <source>
        <dbReference type="ARBA" id="ARBA00032230"/>
    </source>
</evidence>
<evidence type="ECO:0000256" key="7">
    <source>
        <dbReference type="ARBA" id="ARBA00022837"/>
    </source>
</evidence>
<dbReference type="Gene3D" id="2.60.40.10">
    <property type="entry name" value="Immunoglobulins"/>
    <property type="match status" value="2"/>
</dbReference>
<evidence type="ECO:0000256" key="6">
    <source>
        <dbReference type="ARBA" id="ARBA00022801"/>
    </source>
</evidence>
<dbReference type="PANTHER" id="PTHR46323:SF2">
    <property type="entry name" value="BETA-GALACTOSIDASE"/>
    <property type="match status" value="1"/>
</dbReference>
<feature type="domain" description="Beta galactosidase small chain/" evidence="13">
    <location>
        <begin position="707"/>
        <end position="848"/>
    </location>
</feature>
<evidence type="ECO:0000259" key="13">
    <source>
        <dbReference type="Pfam" id="PF02929"/>
    </source>
</evidence>
<proteinExistence type="inferred from homology"/>
<dbReference type="GO" id="GO:0009341">
    <property type="term" value="C:beta-galactosidase complex"/>
    <property type="evidence" value="ECO:0007669"/>
    <property type="project" value="TreeGrafter"/>
</dbReference>
<dbReference type="Pfam" id="PF00703">
    <property type="entry name" value="Glyco_hydro_2"/>
    <property type="match status" value="1"/>
</dbReference>
<dbReference type="GO" id="GO:0030246">
    <property type="term" value="F:carbohydrate binding"/>
    <property type="evidence" value="ECO:0007669"/>
    <property type="project" value="InterPro"/>
</dbReference>
<dbReference type="PANTHER" id="PTHR46323">
    <property type="entry name" value="BETA-GALACTOSIDASE"/>
    <property type="match status" value="1"/>
</dbReference>
<dbReference type="GO" id="GO:0005990">
    <property type="term" value="P:lactose catabolic process"/>
    <property type="evidence" value="ECO:0007669"/>
    <property type="project" value="TreeGrafter"/>
</dbReference>
<keyword evidence="7" id="KW-0106">Calcium</keyword>
<dbReference type="InterPro" id="IPR006104">
    <property type="entry name" value="Glyco_hydro_2_N"/>
</dbReference>
<organism evidence="14 15">
    <name type="scientific">Sunxiuqinia elliptica</name>
    <dbReference type="NCBI Taxonomy" id="655355"/>
    <lineage>
        <taxon>Bacteria</taxon>
        <taxon>Pseudomonadati</taxon>
        <taxon>Bacteroidota</taxon>
        <taxon>Bacteroidia</taxon>
        <taxon>Marinilabiliales</taxon>
        <taxon>Prolixibacteraceae</taxon>
        <taxon>Sunxiuqinia</taxon>
    </lineage>
</organism>
<dbReference type="Proteomes" id="UP000198964">
    <property type="component" value="Unassembled WGS sequence"/>
</dbReference>
<dbReference type="InterPro" id="IPR006102">
    <property type="entry name" value="Ig-like_GH2"/>
</dbReference>
<dbReference type="AlphaFoldDB" id="A0A1I2JYM6"/>
<evidence type="ECO:0000256" key="3">
    <source>
        <dbReference type="ARBA" id="ARBA00007401"/>
    </source>
</evidence>
<dbReference type="Gene3D" id="3.20.20.80">
    <property type="entry name" value="Glycosidases"/>
    <property type="match status" value="1"/>
</dbReference>
<gene>
    <name evidence="14" type="ORF">SAMN05216283_11073</name>
</gene>
<dbReference type="Pfam" id="PF02929">
    <property type="entry name" value="Bgal_small_N"/>
    <property type="match status" value="1"/>
</dbReference>
<evidence type="ECO:0000256" key="4">
    <source>
        <dbReference type="ARBA" id="ARBA00011245"/>
    </source>
</evidence>
<dbReference type="Gene3D" id="2.70.98.10">
    <property type="match status" value="1"/>
</dbReference>
<reference evidence="14 15" key="1">
    <citation type="submission" date="2016-10" db="EMBL/GenBank/DDBJ databases">
        <authorList>
            <person name="de Groot N.N."/>
        </authorList>
    </citation>
    <scope>NUCLEOTIDE SEQUENCE [LARGE SCALE GENOMIC DNA]</scope>
    <source>
        <strain evidence="14 15">CGMCC 1.9156</strain>
    </source>
</reference>
<dbReference type="SUPFAM" id="SSF49303">
    <property type="entry name" value="beta-Galactosidase/glucuronidase domain"/>
    <property type="match status" value="1"/>
</dbReference>
<dbReference type="SUPFAM" id="SSF51445">
    <property type="entry name" value="(Trans)glycosidases"/>
    <property type="match status" value="1"/>
</dbReference>
<dbReference type="SUPFAM" id="SSF49785">
    <property type="entry name" value="Galactose-binding domain-like"/>
    <property type="match status" value="1"/>
</dbReference>
<evidence type="ECO:0000256" key="8">
    <source>
        <dbReference type="ARBA" id="ARBA00023295"/>
    </source>
</evidence>
<dbReference type="Pfam" id="PF02837">
    <property type="entry name" value="Glyco_hydro_2_N"/>
    <property type="match status" value="1"/>
</dbReference>
<dbReference type="EMBL" id="FONW01000010">
    <property type="protein sequence ID" value="SFF59664.1"/>
    <property type="molecule type" value="Genomic_DNA"/>
</dbReference>
<keyword evidence="6" id="KW-0378">Hydrolase</keyword>
<sequence>MKNLHFLICLFMFLLIAPSGYGQLAVVPRNSSVSPVKVDLNGRWNFNDSFSGNLAEVGNRAKKWPQIEVPGEWAMQGFEVEPGKAGVYSRSFAVPKTWTNCKIFLRCDAVFSKADLFVNGQSAGSHTGPMVAFEKEVSSLLKRGKENRLTIAVTAETMADTLMSGTQYAAHQLGGILRKIYLYAVPEVYLADLVVTTPLDQNYEHADLAINATLKNAVAAERADVNVRLFAPNGRQVELANSRKTVQLKGEKELPISLSFPVAKPDKWDAEHPNLYRLELDVLTDAGVETIVKKIGFRQIEVVGNQLFVNGTPIKMKGVNRHEVHPLRGRSLTPELWKQDAELFKQGNVNYIRTSHYPPAEEFIALCDSLGLYVELENPICWVGHGANEHWNDNDPKDPAMYNYFEQIARADLAFFRNHPSILIWSMVNESMWTANWSRLADFYAQQDPTRPATFHDQAYGGFNNYGSTKMPVANMHYPGPNGPQVVEDFKRPLLFGEYAHLNTYNREEIVTDPGVRDAWGRGFRKMWEGMYKSRGCLGGAIWSGIDDVFYLPDGRAVGYGEWGPIDGWRREKPEYYHMKKSYSPVKIHNQHVEVPEKGKPIRLQIENRFDFTNLSECRISWQVGNKSGTVNMDLPPQKTGILDIWPTNTQLDGEILTVRVVSPQNIEVEACAIEIGQVKRDDFPFQKVLARQLAVSQADDHLQIAGDGFEWEFGLKEGVINGAQINHEKVLNGGAELMMLELRTGPCNTEHSLEIPLHNSLCTGKKVQDVSWEQVNDTVKVKVLLSYTMAEGEINYAFTAGGDVVVNYQMKATIKMNPRQWGLVFSVPESSQNLQWYRKGLWSWYPENHIGRTNGEVVPFGDKAFRIESFGQKPVNDWRFDAISLGTNDFRATRENIYWAALSNADGYGVTVVGDGQQAFRAFVDANENISFLVAGYSTGGGDMFFSGHYNDERKPLEEGSVIKSSVKLQLVKK</sequence>
<dbReference type="Gene3D" id="2.60.120.260">
    <property type="entry name" value="Galactose-binding domain-like"/>
    <property type="match status" value="1"/>
</dbReference>
<dbReference type="InterPro" id="IPR006101">
    <property type="entry name" value="Glyco_hydro_2"/>
</dbReference>
<evidence type="ECO:0000256" key="1">
    <source>
        <dbReference type="ARBA" id="ARBA00001412"/>
    </source>
</evidence>
<feature type="domain" description="Glycoside hydrolase family 2 immunoglobulin-like beta-sandwich" evidence="10">
    <location>
        <begin position="188"/>
        <end position="298"/>
    </location>
</feature>
<evidence type="ECO:0000259" key="12">
    <source>
        <dbReference type="Pfam" id="PF02837"/>
    </source>
</evidence>
<evidence type="ECO:0000256" key="2">
    <source>
        <dbReference type="ARBA" id="ARBA00001913"/>
    </source>
</evidence>
<dbReference type="InterPro" id="IPR017853">
    <property type="entry name" value="GH"/>
</dbReference>
<protein>
    <recommendedName>
        <fullName evidence="5">beta-galactosidase</fullName>
        <ecNumber evidence="5">3.2.1.23</ecNumber>
    </recommendedName>
    <alternativeName>
        <fullName evidence="9">Lactase</fullName>
    </alternativeName>
</protein>
<name>A0A1I2JYM6_9BACT</name>
<dbReference type="PRINTS" id="PR00132">
    <property type="entry name" value="GLHYDRLASE2"/>
</dbReference>
<dbReference type="GO" id="GO:0004565">
    <property type="term" value="F:beta-galactosidase activity"/>
    <property type="evidence" value="ECO:0007669"/>
    <property type="project" value="UniProtKB-EC"/>
</dbReference>
<evidence type="ECO:0000259" key="11">
    <source>
        <dbReference type="Pfam" id="PF02836"/>
    </source>
</evidence>
<dbReference type="EC" id="3.2.1.23" evidence="5"/>
<dbReference type="InterPro" id="IPR014718">
    <property type="entry name" value="GH-type_carb-bd"/>
</dbReference>
<dbReference type="InterPro" id="IPR036156">
    <property type="entry name" value="Beta-gal/glucu_dom_sf"/>
</dbReference>
<comment type="similarity">
    <text evidence="3">Belongs to the glycosyl hydrolase 2 family.</text>
</comment>
<dbReference type="STRING" id="655355.SAMN05216283_11073"/>
<dbReference type="InterPro" id="IPR008979">
    <property type="entry name" value="Galactose-bd-like_sf"/>
</dbReference>
<evidence type="ECO:0000313" key="14">
    <source>
        <dbReference type="EMBL" id="SFF59664.1"/>
    </source>
</evidence>
<dbReference type="InterPro" id="IPR013783">
    <property type="entry name" value="Ig-like_fold"/>
</dbReference>
<evidence type="ECO:0000259" key="10">
    <source>
        <dbReference type="Pfam" id="PF00703"/>
    </source>
</evidence>
<dbReference type="InterPro" id="IPR011013">
    <property type="entry name" value="Gal_mutarotase_sf_dom"/>
</dbReference>
<dbReference type="InterPro" id="IPR050347">
    <property type="entry name" value="Bact_Beta-galactosidase"/>
</dbReference>
<keyword evidence="8" id="KW-0326">Glycosidase</keyword>
<feature type="domain" description="Glycoside hydrolase family 2 catalytic" evidence="11">
    <location>
        <begin position="300"/>
        <end position="501"/>
    </location>
</feature>
<feature type="domain" description="Glycosyl hydrolases family 2 sugar binding" evidence="12">
    <location>
        <begin position="85"/>
        <end position="186"/>
    </location>
</feature>
<dbReference type="InterPro" id="IPR004199">
    <property type="entry name" value="B-gal_small/dom_5"/>
</dbReference>